<evidence type="ECO:0000313" key="4">
    <source>
        <dbReference type="Proteomes" id="UP000324748"/>
    </source>
</evidence>
<dbReference type="AlphaFoldDB" id="A0A5B0PBK7"/>
<dbReference type="Proteomes" id="UP000325313">
    <property type="component" value="Unassembled WGS sequence"/>
</dbReference>
<evidence type="ECO:0000313" key="5">
    <source>
        <dbReference type="Proteomes" id="UP000325313"/>
    </source>
</evidence>
<protein>
    <submittedName>
        <fullName evidence="2">Uncharacterized protein</fullName>
    </submittedName>
</protein>
<dbReference type="GO" id="GO:0032786">
    <property type="term" value="P:positive regulation of DNA-templated transcription, elongation"/>
    <property type="evidence" value="ECO:0007669"/>
    <property type="project" value="InterPro"/>
</dbReference>
<name>A0A5B0PBK7_PUCGR</name>
<comment type="caution">
    <text evidence="2">The sequence shown here is derived from an EMBL/GenBank/DDBJ whole genome shotgun (WGS) entry which is preliminary data.</text>
</comment>
<reference evidence="4 5" key="1">
    <citation type="submission" date="2019-05" db="EMBL/GenBank/DDBJ databases">
        <title>Emergence of the Ug99 lineage of the wheat stem rust pathogen through somatic hybridization.</title>
        <authorList>
            <person name="Li F."/>
            <person name="Upadhyaya N.M."/>
            <person name="Sperschneider J."/>
            <person name="Matny O."/>
            <person name="Nguyen-Phuc H."/>
            <person name="Mago R."/>
            <person name="Raley C."/>
            <person name="Miller M.E."/>
            <person name="Silverstein K.A.T."/>
            <person name="Henningsen E."/>
            <person name="Hirsch C.D."/>
            <person name="Visser B."/>
            <person name="Pretorius Z.A."/>
            <person name="Steffenson B.J."/>
            <person name="Schwessinger B."/>
            <person name="Dodds P.N."/>
            <person name="Figueroa M."/>
        </authorList>
    </citation>
    <scope>NUCLEOTIDE SEQUENCE [LARGE SCALE GENOMIC DNA]</scope>
    <source>
        <strain evidence="2">21-0</strain>
        <strain evidence="3 5">Ug99</strain>
    </source>
</reference>
<evidence type="ECO:0000313" key="3">
    <source>
        <dbReference type="EMBL" id="KAA1126047.1"/>
    </source>
</evidence>
<proteinExistence type="predicted"/>
<dbReference type="GO" id="GO:0070692">
    <property type="term" value="C:CTDK-1 complex"/>
    <property type="evidence" value="ECO:0007669"/>
    <property type="project" value="InterPro"/>
</dbReference>
<gene>
    <name evidence="2" type="ORF">PGT21_018230</name>
    <name evidence="3" type="ORF">PGTUg99_017078</name>
</gene>
<dbReference type="OrthoDB" id="2505422at2759"/>
<feature type="chain" id="PRO_5036366389" evidence="1">
    <location>
        <begin position="25"/>
        <end position="218"/>
    </location>
</feature>
<feature type="signal peptide" evidence="1">
    <location>
        <begin position="1"/>
        <end position="24"/>
    </location>
</feature>
<keyword evidence="1" id="KW-0732">Signal</keyword>
<sequence length="218" mass="23350">MFAKPTSSVLLLAAILQAAVGSFALSTESPSTGLSRRQGSSSTTTVTEIKTFTAQWSQVSTAFDTCHQTFQSQSTSVEVAVQSVTTLHQTCDRVARQYPSCRNCAGAVQSASQEVTTFKSHIEHSFTTFQEILKTGKARFASDWQSKFAASFRQFDGFVKSANTACSSLNLQLDVIIKGLGLDLNLFVGVNLNLGGLLGAVGSLLGGILRKREVLLLN</sequence>
<dbReference type="EMBL" id="VDEP01000173">
    <property type="protein sequence ID" value="KAA1126047.1"/>
    <property type="molecule type" value="Genomic_DNA"/>
</dbReference>
<evidence type="ECO:0000313" key="2">
    <source>
        <dbReference type="EMBL" id="KAA1097728.1"/>
    </source>
</evidence>
<dbReference type="InterPro" id="IPR042326">
    <property type="entry name" value="Ctk3"/>
</dbReference>
<accession>A0A5B0PBK7</accession>
<evidence type="ECO:0000256" key="1">
    <source>
        <dbReference type="SAM" id="SignalP"/>
    </source>
</evidence>
<dbReference type="GO" id="GO:0045943">
    <property type="term" value="P:positive regulation of transcription by RNA polymerase I"/>
    <property type="evidence" value="ECO:0007669"/>
    <property type="project" value="TreeGrafter"/>
</dbReference>
<dbReference type="Proteomes" id="UP000324748">
    <property type="component" value="Unassembled WGS sequence"/>
</dbReference>
<dbReference type="EMBL" id="VSWC01000066">
    <property type="protein sequence ID" value="KAA1097728.1"/>
    <property type="molecule type" value="Genomic_DNA"/>
</dbReference>
<keyword evidence="4" id="KW-1185">Reference proteome</keyword>
<dbReference type="PANTHER" id="PTHR28291:SF1">
    <property type="entry name" value="CTD KINASE SUBUNIT GAMMA"/>
    <property type="match status" value="1"/>
</dbReference>
<dbReference type="PANTHER" id="PTHR28291">
    <property type="entry name" value="CTD KINASE SUBUNIT GAMMA"/>
    <property type="match status" value="1"/>
</dbReference>
<organism evidence="2 4">
    <name type="scientific">Puccinia graminis f. sp. tritici</name>
    <dbReference type="NCBI Taxonomy" id="56615"/>
    <lineage>
        <taxon>Eukaryota</taxon>
        <taxon>Fungi</taxon>
        <taxon>Dikarya</taxon>
        <taxon>Basidiomycota</taxon>
        <taxon>Pucciniomycotina</taxon>
        <taxon>Pucciniomycetes</taxon>
        <taxon>Pucciniales</taxon>
        <taxon>Pucciniaceae</taxon>
        <taxon>Puccinia</taxon>
    </lineage>
</organism>